<dbReference type="Proteomes" id="UP001219525">
    <property type="component" value="Unassembled WGS sequence"/>
</dbReference>
<accession>A0AAD6YD80</accession>
<dbReference type="PANTHER" id="PTHR43669">
    <property type="entry name" value="5-KETO-D-GLUCONATE 5-REDUCTASE"/>
    <property type="match status" value="1"/>
</dbReference>
<dbReference type="Pfam" id="PF13561">
    <property type="entry name" value="adh_short_C2"/>
    <property type="match status" value="1"/>
</dbReference>
<gene>
    <name evidence="3" type="ORF">GGX14DRAFT_461454</name>
</gene>
<comment type="similarity">
    <text evidence="1">Belongs to the short-chain dehydrogenases/reductases (SDR) family.</text>
</comment>
<evidence type="ECO:0000256" key="1">
    <source>
        <dbReference type="ARBA" id="ARBA00006484"/>
    </source>
</evidence>
<dbReference type="InterPro" id="IPR002347">
    <property type="entry name" value="SDR_fam"/>
</dbReference>
<evidence type="ECO:0000256" key="2">
    <source>
        <dbReference type="ARBA" id="ARBA00023002"/>
    </source>
</evidence>
<dbReference type="PANTHER" id="PTHR43669:SF4">
    <property type="entry name" value="SHORT-CHAIN DEHYDROGENASE"/>
    <property type="match status" value="1"/>
</dbReference>
<dbReference type="InterPro" id="IPR036291">
    <property type="entry name" value="NAD(P)-bd_dom_sf"/>
</dbReference>
<sequence length="240" mass="25747">MSQLAAFIIGSGGNIGKHTAAALKARGYRVAVGSRSPARTELEKEGYVPVAVDVHSADSVRAAFAQVNKELGPPSVVVFNVATLQPLPTPGDPLTLSHEALTRETAVALSVFLAAQEALAGFRSAAHGTGGPKTFIVTGNALPWVAADAPGNSMDYFSLNIQKLIAWRLMEVFSARYAAENIRFYYATLVGASGDTLENLGDFFTSGPLHAKVYVDLATRPEQDDWDYRFTLDGKKWSKE</sequence>
<reference evidence="3" key="1">
    <citation type="submission" date="2023-03" db="EMBL/GenBank/DDBJ databases">
        <title>Massive genome expansion in bonnet fungi (Mycena s.s.) driven by repeated elements and novel gene families across ecological guilds.</title>
        <authorList>
            <consortium name="Lawrence Berkeley National Laboratory"/>
            <person name="Harder C.B."/>
            <person name="Miyauchi S."/>
            <person name="Viragh M."/>
            <person name="Kuo A."/>
            <person name="Thoen E."/>
            <person name="Andreopoulos B."/>
            <person name="Lu D."/>
            <person name="Skrede I."/>
            <person name="Drula E."/>
            <person name="Henrissat B."/>
            <person name="Morin E."/>
            <person name="Kohler A."/>
            <person name="Barry K."/>
            <person name="LaButti K."/>
            <person name="Morin E."/>
            <person name="Salamov A."/>
            <person name="Lipzen A."/>
            <person name="Mereny Z."/>
            <person name="Hegedus B."/>
            <person name="Baldrian P."/>
            <person name="Stursova M."/>
            <person name="Weitz H."/>
            <person name="Taylor A."/>
            <person name="Grigoriev I.V."/>
            <person name="Nagy L.G."/>
            <person name="Martin F."/>
            <person name="Kauserud H."/>
        </authorList>
    </citation>
    <scope>NUCLEOTIDE SEQUENCE</scope>
    <source>
        <strain evidence="3">9144</strain>
    </source>
</reference>
<dbReference type="AlphaFoldDB" id="A0AAD6YD80"/>
<dbReference type="GO" id="GO:0016491">
    <property type="term" value="F:oxidoreductase activity"/>
    <property type="evidence" value="ECO:0007669"/>
    <property type="project" value="UniProtKB-KW"/>
</dbReference>
<evidence type="ECO:0008006" key="5">
    <source>
        <dbReference type="Google" id="ProtNLM"/>
    </source>
</evidence>
<dbReference type="Gene3D" id="3.40.50.720">
    <property type="entry name" value="NAD(P)-binding Rossmann-like Domain"/>
    <property type="match status" value="1"/>
</dbReference>
<keyword evidence="2" id="KW-0560">Oxidoreductase</keyword>
<proteinExistence type="inferred from homology"/>
<comment type="caution">
    <text evidence="3">The sequence shown here is derived from an EMBL/GenBank/DDBJ whole genome shotgun (WGS) entry which is preliminary data.</text>
</comment>
<organism evidence="3 4">
    <name type="scientific">Mycena pura</name>
    <dbReference type="NCBI Taxonomy" id="153505"/>
    <lineage>
        <taxon>Eukaryota</taxon>
        <taxon>Fungi</taxon>
        <taxon>Dikarya</taxon>
        <taxon>Basidiomycota</taxon>
        <taxon>Agaricomycotina</taxon>
        <taxon>Agaricomycetes</taxon>
        <taxon>Agaricomycetidae</taxon>
        <taxon>Agaricales</taxon>
        <taxon>Marasmiineae</taxon>
        <taxon>Mycenaceae</taxon>
        <taxon>Mycena</taxon>
    </lineage>
</organism>
<keyword evidence="4" id="KW-1185">Reference proteome</keyword>
<evidence type="ECO:0000313" key="3">
    <source>
        <dbReference type="EMBL" id="KAJ7203550.1"/>
    </source>
</evidence>
<protein>
    <recommendedName>
        <fullName evidence="5">NAD(P)-binding protein</fullName>
    </recommendedName>
</protein>
<dbReference type="SUPFAM" id="SSF51735">
    <property type="entry name" value="NAD(P)-binding Rossmann-fold domains"/>
    <property type="match status" value="1"/>
</dbReference>
<name>A0AAD6YD80_9AGAR</name>
<evidence type="ECO:0000313" key="4">
    <source>
        <dbReference type="Proteomes" id="UP001219525"/>
    </source>
</evidence>
<dbReference type="EMBL" id="JARJCW010000050">
    <property type="protein sequence ID" value="KAJ7203550.1"/>
    <property type="molecule type" value="Genomic_DNA"/>
</dbReference>